<comment type="caution">
    <text evidence="1">The sequence shown here is derived from an EMBL/GenBank/DDBJ whole genome shotgun (WGS) entry which is preliminary data.</text>
</comment>
<evidence type="ECO:0000313" key="1">
    <source>
        <dbReference type="EMBL" id="KAJ2983401.1"/>
    </source>
</evidence>
<keyword evidence="2" id="KW-1185">Reference proteome</keyword>
<dbReference type="Proteomes" id="UP001143910">
    <property type="component" value="Unassembled WGS sequence"/>
</dbReference>
<proteinExistence type="predicted"/>
<evidence type="ECO:0000313" key="2">
    <source>
        <dbReference type="Proteomes" id="UP001143910"/>
    </source>
</evidence>
<dbReference type="EMBL" id="JANJQO010000031">
    <property type="protein sequence ID" value="KAJ2983401.1"/>
    <property type="molecule type" value="Genomic_DNA"/>
</dbReference>
<organism evidence="1 2">
    <name type="scientific">Zarea fungicola</name>
    <dbReference type="NCBI Taxonomy" id="93591"/>
    <lineage>
        <taxon>Eukaryota</taxon>
        <taxon>Fungi</taxon>
        <taxon>Dikarya</taxon>
        <taxon>Ascomycota</taxon>
        <taxon>Pezizomycotina</taxon>
        <taxon>Sordariomycetes</taxon>
        <taxon>Hypocreomycetidae</taxon>
        <taxon>Hypocreales</taxon>
        <taxon>Cordycipitaceae</taxon>
        <taxon>Zarea</taxon>
    </lineage>
</organism>
<gene>
    <name evidence="1" type="ORF">NQ176_g724</name>
</gene>
<protein>
    <submittedName>
        <fullName evidence="1">Uncharacterized protein</fullName>
    </submittedName>
</protein>
<name>A0ACC1NX05_9HYPO</name>
<accession>A0ACC1NX05</accession>
<reference evidence="1" key="1">
    <citation type="submission" date="2022-08" db="EMBL/GenBank/DDBJ databases">
        <title>Genome Sequence of Lecanicillium fungicola.</title>
        <authorList>
            <person name="Buettner E."/>
        </authorList>
    </citation>
    <scope>NUCLEOTIDE SEQUENCE</scope>
    <source>
        <strain evidence="1">Babe33</strain>
    </source>
</reference>
<sequence length="337" mass="37604">MELLELVEYEPATRPFPCDWGMCYKSSSLARHRRIHTGKRPYKCAHDGCLKSFCHRATMAKHQRRSHQQGLNSHEMMDDGSTDSDMCQSPSTPNQSNMSWHVPGAIVPGQAVSQGSHMIHRAAPFSDLNQQMHQRSMQTVGESSIQQHPAMIQRAQSTSIPQQPFYDLEPRHKGDATMNTNIHTQSFQVPRSPVEHQNSQVELAYNTTRGMATTVTCSPGFCPIAGQSSQMQETLYTYALQDANAFAAMQHNAAAVEQQPRIQYTQPRSEQAPIANEPYPSPMAETEQWYQYQTPVEVATIGQLPANESCICDLYNGPKVEFGDPSMQLPGSHIAAI</sequence>